<reference evidence="2" key="1">
    <citation type="journal article" date="2022" name="Mol. Ecol. Resour.">
        <title>The genomes of chicory, endive, great burdock and yacon provide insights into Asteraceae palaeo-polyploidization history and plant inulin production.</title>
        <authorList>
            <person name="Fan W."/>
            <person name="Wang S."/>
            <person name="Wang H."/>
            <person name="Wang A."/>
            <person name="Jiang F."/>
            <person name="Liu H."/>
            <person name="Zhao H."/>
            <person name="Xu D."/>
            <person name="Zhang Y."/>
        </authorList>
    </citation>
    <scope>NUCLEOTIDE SEQUENCE [LARGE SCALE GENOMIC DNA]</scope>
    <source>
        <strain evidence="2">cv. Yunnan</strain>
    </source>
</reference>
<evidence type="ECO:0000313" key="1">
    <source>
        <dbReference type="EMBL" id="KAI3811872.1"/>
    </source>
</evidence>
<organism evidence="1 2">
    <name type="scientific">Smallanthus sonchifolius</name>
    <dbReference type="NCBI Taxonomy" id="185202"/>
    <lineage>
        <taxon>Eukaryota</taxon>
        <taxon>Viridiplantae</taxon>
        <taxon>Streptophyta</taxon>
        <taxon>Embryophyta</taxon>
        <taxon>Tracheophyta</taxon>
        <taxon>Spermatophyta</taxon>
        <taxon>Magnoliopsida</taxon>
        <taxon>eudicotyledons</taxon>
        <taxon>Gunneridae</taxon>
        <taxon>Pentapetalae</taxon>
        <taxon>asterids</taxon>
        <taxon>campanulids</taxon>
        <taxon>Asterales</taxon>
        <taxon>Asteraceae</taxon>
        <taxon>Asteroideae</taxon>
        <taxon>Heliantheae alliance</taxon>
        <taxon>Millerieae</taxon>
        <taxon>Smallanthus</taxon>
    </lineage>
</organism>
<comment type="caution">
    <text evidence="1">The sequence shown here is derived from an EMBL/GenBank/DDBJ whole genome shotgun (WGS) entry which is preliminary data.</text>
</comment>
<dbReference type="Proteomes" id="UP001056120">
    <property type="component" value="Linkage Group LG06"/>
</dbReference>
<accession>A0ACB9IXY1</accession>
<proteinExistence type="predicted"/>
<evidence type="ECO:0000313" key="2">
    <source>
        <dbReference type="Proteomes" id="UP001056120"/>
    </source>
</evidence>
<reference evidence="1 2" key="2">
    <citation type="journal article" date="2022" name="Mol. Ecol. Resour.">
        <title>The genomes of chicory, endive, great burdock and yacon provide insights into Asteraceae paleo-polyploidization history and plant inulin production.</title>
        <authorList>
            <person name="Fan W."/>
            <person name="Wang S."/>
            <person name="Wang H."/>
            <person name="Wang A."/>
            <person name="Jiang F."/>
            <person name="Liu H."/>
            <person name="Zhao H."/>
            <person name="Xu D."/>
            <person name="Zhang Y."/>
        </authorList>
    </citation>
    <scope>NUCLEOTIDE SEQUENCE [LARGE SCALE GENOMIC DNA]</scope>
    <source>
        <strain evidence="2">cv. Yunnan</strain>
        <tissue evidence="1">Leaves</tissue>
    </source>
</reference>
<keyword evidence="2" id="KW-1185">Reference proteome</keyword>
<protein>
    <submittedName>
        <fullName evidence="1">Uncharacterized protein</fullName>
    </submittedName>
</protein>
<gene>
    <name evidence="1" type="ORF">L1987_16568</name>
</gene>
<sequence length="510" mass="56889">MVECLAKWVGSHKLNDHEAWRKETGQRRALPNWLDVERGKCNPGETMQRDKKKKRKHKGRNPFKNQNTGLQGKDGHDTRRKIKVHSSKKQNFLKSLSQEAVIFSNSGNIPKVIPPPLGFGEFRIGKASPGNIENGSKPKLKKFSAHVNAQGMVTIDEDMVDNTHETEETNQVHIPAPKSSYAQKLTVTNNMGHRRNVPGTQPGNRNRQNGTGIINTYERNIVSNQNGVNAQAGKGKEGEGEKQEGLSNASNYTTQKEGMENTEPHVPQQEERNAGWIKKQERILNKDYSSQVNQEERFEAKREVESETDATAMMMSPDGPTPLTAEGHTIITENSEATAQPPVAMKRGGLKGNYPNTFCAWGMEQACNGLQREMGRGMGYYGRLRDRVGKNEFAPKSFRSVRQSEEQKCYLTNSWDRSLVTLDLEYCGPRRQAGTGIKEPKVCSGLHADLVFGLRLDGVGSRMHGFGSCGFESRELIEPRMVGDGWDGAMLGFTCSWSFHAWGCLNLGLI</sequence>
<name>A0ACB9IXY1_9ASTR</name>
<dbReference type="EMBL" id="CM042023">
    <property type="protein sequence ID" value="KAI3811872.1"/>
    <property type="molecule type" value="Genomic_DNA"/>
</dbReference>